<evidence type="ECO:0000313" key="7">
    <source>
        <dbReference type="EMBL" id="HDQ98794.1"/>
    </source>
</evidence>
<dbReference type="EMBL" id="DSBX01000020">
    <property type="protein sequence ID" value="HDQ98794.1"/>
    <property type="molecule type" value="Genomic_DNA"/>
</dbReference>
<accession>A0A7V0XEH7</accession>
<dbReference type="PANTHER" id="PTHR10884:SF14">
    <property type="entry name" value="NADH DEHYDROGENASE [UBIQUINONE] IRON-SULFUR PROTEIN 3, MITOCHONDRIAL"/>
    <property type="match status" value="1"/>
</dbReference>
<dbReference type="InterPro" id="IPR037232">
    <property type="entry name" value="NADH_quin_OxRdtase_su_C/D-like"/>
</dbReference>
<dbReference type="GO" id="GO:0016651">
    <property type="term" value="F:oxidoreductase activity, acting on NAD(P)H"/>
    <property type="evidence" value="ECO:0007669"/>
    <property type="project" value="InterPro"/>
</dbReference>
<comment type="caution">
    <text evidence="7">The sequence shown here is derived from an EMBL/GenBank/DDBJ whole genome shotgun (WGS) entry which is preliminary data.</text>
</comment>
<evidence type="ECO:0000256" key="1">
    <source>
        <dbReference type="ARBA" id="ARBA00007569"/>
    </source>
</evidence>
<reference evidence="7" key="1">
    <citation type="journal article" date="2020" name="mSystems">
        <title>Genome- and Community-Level Interaction Insights into Carbon Utilization and Element Cycling Functions of Hydrothermarchaeota in Hydrothermal Sediment.</title>
        <authorList>
            <person name="Zhou Z."/>
            <person name="Liu Y."/>
            <person name="Xu W."/>
            <person name="Pan J."/>
            <person name="Luo Z.H."/>
            <person name="Li M."/>
        </authorList>
    </citation>
    <scope>NUCLEOTIDE SEQUENCE [LARGE SCALE GENOMIC DNA]</scope>
    <source>
        <strain evidence="7">SpSt-1182</strain>
    </source>
</reference>
<organism evidence="7">
    <name type="scientific">candidate division WOR-3 bacterium</name>
    <dbReference type="NCBI Taxonomy" id="2052148"/>
    <lineage>
        <taxon>Bacteria</taxon>
        <taxon>Bacteria division WOR-3</taxon>
    </lineage>
</organism>
<dbReference type="Proteomes" id="UP000885672">
    <property type="component" value="Unassembled WGS sequence"/>
</dbReference>
<evidence type="ECO:0000256" key="4">
    <source>
        <dbReference type="RuleBase" id="RU003582"/>
    </source>
</evidence>
<keyword evidence="3" id="KW-1278">Translocase</keyword>
<comment type="function">
    <text evidence="4">NDH-1 shuttles electrons from NADH, via FMN and iron-sulfur (Fe-S) centers, to quinones in the respiratory chain.</text>
</comment>
<evidence type="ECO:0000256" key="2">
    <source>
        <dbReference type="ARBA" id="ARBA00022448"/>
    </source>
</evidence>
<dbReference type="Gene3D" id="3.30.460.80">
    <property type="entry name" value="NADH:ubiquinone oxidoreductase, 30kDa subunit"/>
    <property type="match status" value="1"/>
</dbReference>
<dbReference type="SUPFAM" id="SSF143243">
    <property type="entry name" value="Nqo5-like"/>
    <property type="match status" value="1"/>
</dbReference>
<dbReference type="InterPro" id="IPR001268">
    <property type="entry name" value="NADH_UbQ_OxRdtase_30kDa_su"/>
</dbReference>
<dbReference type="AlphaFoldDB" id="A0A7V0XEH7"/>
<dbReference type="GO" id="GO:0048038">
    <property type="term" value="F:quinone binding"/>
    <property type="evidence" value="ECO:0007669"/>
    <property type="project" value="UniProtKB-KW"/>
</dbReference>
<dbReference type="InterPro" id="IPR020396">
    <property type="entry name" value="NADH_UbQ_OxRdtase_CS"/>
</dbReference>
<feature type="compositionally biased region" description="Basic and acidic residues" evidence="5">
    <location>
        <begin position="133"/>
        <end position="151"/>
    </location>
</feature>
<feature type="domain" description="NADH:ubiquinone oxidoreductase 30kDa subunit" evidence="6">
    <location>
        <begin position="27"/>
        <end position="146"/>
    </location>
</feature>
<dbReference type="PANTHER" id="PTHR10884">
    <property type="entry name" value="NADH DEHYDROGENASE UBIQUINONE IRON-SULFUR PROTEIN 3"/>
    <property type="match status" value="1"/>
</dbReference>
<feature type="region of interest" description="Disordered" evidence="5">
    <location>
        <begin position="113"/>
        <end position="151"/>
    </location>
</feature>
<comment type="catalytic activity">
    <reaction evidence="4">
        <text>a quinone + NADH + 5 H(+)(in) = a quinol + NAD(+) + 4 H(+)(out)</text>
        <dbReference type="Rhea" id="RHEA:57888"/>
        <dbReference type="ChEBI" id="CHEBI:15378"/>
        <dbReference type="ChEBI" id="CHEBI:24646"/>
        <dbReference type="ChEBI" id="CHEBI:57540"/>
        <dbReference type="ChEBI" id="CHEBI:57945"/>
        <dbReference type="ChEBI" id="CHEBI:132124"/>
    </reaction>
</comment>
<keyword evidence="3" id="KW-0520">NAD</keyword>
<evidence type="ECO:0000259" key="6">
    <source>
        <dbReference type="Pfam" id="PF00329"/>
    </source>
</evidence>
<keyword evidence="2 3" id="KW-0813">Transport</keyword>
<dbReference type="PROSITE" id="PS00542">
    <property type="entry name" value="COMPLEX1_30K"/>
    <property type="match status" value="1"/>
</dbReference>
<proteinExistence type="inferred from homology"/>
<protein>
    <recommendedName>
        <fullName evidence="4">NADH-quinone oxidoreductase</fullName>
        <ecNumber evidence="4">7.1.1.-</ecNumber>
    </recommendedName>
</protein>
<evidence type="ECO:0000256" key="3">
    <source>
        <dbReference type="RuleBase" id="RU003456"/>
    </source>
</evidence>
<sequence length="151" mass="17891">MREAEAKLRERFPDAGYYRHNENRLYITVPRERVTEACRFLHLERAMRLAICTGIDTRAGYEMLYHFSDDANGGLYTLKVIAPKDDPRIESQASWFPSTDWIEREMTELMGIEFPGHPDMRPLLTSDTDWDPEEKPLRRDYQRRGDKHERG</sequence>
<gene>
    <name evidence="7" type="ORF">ENN51_00705</name>
</gene>
<keyword evidence="4" id="KW-0874">Quinone</keyword>
<evidence type="ECO:0000256" key="5">
    <source>
        <dbReference type="SAM" id="MobiDB-lite"/>
    </source>
</evidence>
<dbReference type="Pfam" id="PF00329">
    <property type="entry name" value="Complex1_30kDa"/>
    <property type="match status" value="1"/>
</dbReference>
<comment type="similarity">
    <text evidence="1 3">Belongs to the complex I 30 kDa subunit family.</text>
</comment>
<dbReference type="GO" id="GO:0008137">
    <property type="term" value="F:NADH dehydrogenase (ubiquinone) activity"/>
    <property type="evidence" value="ECO:0007669"/>
    <property type="project" value="InterPro"/>
</dbReference>
<dbReference type="EC" id="7.1.1.-" evidence="4"/>
<name>A0A7V0XEH7_UNCW3</name>